<gene>
    <name evidence="1" type="ORF">PHMEG_0008372</name>
</gene>
<keyword evidence="2" id="KW-1185">Reference proteome</keyword>
<reference evidence="2" key="1">
    <citation type="submission" date="2017-03" db="EMBL/GenBank/DDBJ databases">
        <title>Phytopthora megakarya and P. palmivora, two closely related causual agents of cacao black pod achieved similar genome size and gene model numbers by different mechanisms.</title>
        <authorList>
            <person name="Ali S."/>
            <person name="Shao J."/>
            <person name="Larry D.J."/>
            <person name="Kronmiller B."/>
            <person name="Shen D."/>
            <person name="Strem M.D."/>
            <person name="Melnick R.L."/>
            <person name="Guiltinan M.J."/>
            <person name="Tyler B.M."/>
            <person name="Meinhardt L.W."/>
            <person name="Bailey B.A."/>
        </authorList>
    </citation>
    <scope>NUCLEOTIDE SEQUENCE [LARGE SCALE GENOMIC DNA]</scope>
    <source>
        <strain evidence="2">zdho120</strain>
    </source>
</reference>
<sequence>MPSYTWEFVRPCENEVAVDDFIDLQKNFLKLMSQLEKCQVCSPNVNLHKMRYFVHKCNSSTCASIANETSKCNWFRKVLTCQESNQSHIYQSKHHLSCVDSPGDCRPVHPPAFKQHM</sequence>
<dbReference type="EMBL" id="NBNE01000717">
    <property type="protein sequence ID" value="OWZ17654.1"/>
    <property type="molecule type" value="Genomic_DNA"/>
</dbReference>
<organism evidence="1 2">
    <name type="scientific">Phytophthora megakarya</name>
    <dbReference type="NCBI Taxonomy" id="4795"/>
    <lineage>
        <taxon>Eukaryota</taxon>
        <taxon>Sar</taxon>
        <taxon>Stramenopiles</taxon>
        <taxon>Oomycota</taxon>
        <taxon>Peronosporomycetes</taxon>
        <taxon>Peronosporales</taxon>
        <taxon>Peronosporaceae</taxon>
        <taxon>Phytophthora</taxon>
    </lineage>
</organism>
<name>A0A225WJS6_9STRA</name>
<evidence type="ECO:0000313" key="1">
    <source>
        <dbReference type="EMBL" id="OWZ17654.1"/>
    </source>
</evidence>
<accession>A0A225WJS6</accession>
<dbReference type="Proteomes" id="UP000198211">
    <property type="component" value="Unassembled WGS sequence"/>
</dbReference>
<proteinExistence type="predicted"/>
<protein>
    <submittedName>
        <fullName evidence="1">Uncharacterized protein</fullName>
    </submittedName>
</protein>
<comment type="caution">
    <text evidence="1">The sequence shown here is derived from an EMBL/GenBank/DDBJ whole genome shotgun (WGS) entry which is preliminary data.</text>
</comment>
<evidence type="ECO:0000313" key="2">
    <source>
        <dbReference type="Proteomes" id="UP000198211"/>
    </source>
</evidence>
<dbReference type="AlphaFoldDB" id="A0A225WJS6"/>